<dbReference type="STRING" id="31234.E3N5G6"/>
<name>E3N5G6_CAERE</name>
<evidence type="ECO:0008006" key="6">
    <source>
        <dbReference type="Google" id="ProtNLM"/>
    </source>
</evidence>
<dbReference type="OMA" id="MGENDWT"/>
<accession>E3N5G6</accession>
<dbReference type="InParanoid" id="E3N5G6"/>
<keyword evidence="2" id="KW-1015">Disulfide bond</keyword>
<evidence type="ECO:0000256" key="1">
    <source>
        <dbReference type="ARBA" id="ARBA00022737"/>
    </source>
</evidence>
<dbReference type="Gene3D" id="1.20.5.320">
    <property type="entry name" value="6-Phosphogluconate Dehydrogenase, domain 3"/>
    <property type="match status" value="1"/>
</dbReference>
<dbReference type="PANTHER" id="PTHR24637:SF317">
    <property type="entry name" value="CUTICLE COLLAGEN DPY-13"/>
    <property type="match status" value="1"/>
</dbReference>
<reference evidence="4" key="1">
    <citation type="submission" date="2007-07" db="EMBL/GenBank/DDBJ databases">
        <title>PCAP assembly of the Caenorhabditis remanei genome.</title>
        <authorList>
            <consortium name="The Caenorhabditis remanei Sequencing Consortium"/>
            <person name="Wilson R.K."/>
        </authorList>
    </citation>
    <scope>NUCLEOTIDE SEQUENCE [LARGE SCALE GENOMIC DNA]</scope>
    <source>
        <strain evidence="4">PB4641</strain>
    </source>
</reference>
<organism evidence="5">
    <name type="scientific">Caenorhabditis remanei</name>
    <name type="common">Caenorhabditis vulgaris</name>
    <dbReference type="NCBI Taxonomy" id="31234"/>
    <lineage>
        <taxon>Eukaryota</taxon>
        <taxon>Metazoa</taxon>
        <taxon>Ecdysozoa</taxon>
        <taxon>Nematoda</taxon>
        <taxon>Chromadorea</taxon>
        <taxon>Rhabditida</taxon>
        <taxon>Rhabditina</taxon>
        <taxon>Rhabditomorpha</taxon>
        <taxon>Rhabditoidea</taxon>
        <taxon>Rhabditidae</taxon>
        <taxon>Peloderinae</taxon>
        <taxon>Caenorhabditis</taxon>
    </lineage>
</organism>
<keyword evidence="5" id="KW-1185">Reference proteome</keyword>
<protein>
    <recommendedName>
        <fullName evidence="6">Nematode cuticle collagen N-terminal domain-containing protein</fullName>
    </recommendedName>
</protein>
<feature type="compositionally biased region" description="Pro residues" evidence="3">
    <location>
        <begin position="42"/>
        <end position="51"/>
    </location>
</feature>
<dbReference type="HOGENOM" id="CLU_2656808_0_0_1"/>
<dbReference type="Proteomes" id="UP000008281">
    <property type="component" value="Unassembled WGS sequence"/>
</dbReference>
<evidence type="ECO:0000313" key="5">
    <source>
        <dbReference type="Proteomes" id="UP000008281"/>
    </source>
</evidence>
<dbReference type="PANTHER" id="PTHR24637">
    <property type="entry name" value="COLLAGEN"/>
    <property type="match status" value="1"/>
</dbReference>
<sequence length="76" mass="7650">MCAKGPCAFLVRAPISIFVGQSEPKGPPGPDGKPGADGNPGQPGPVGPPGTPGERGICPKYCAIDGGIFFEDGTRR</sequence>
<dbReference type="EMBL" id="DS268532">
    <property type="protein sequence ID" value="EFO87194.1"/>
    <property type="molecule type" value="Genomic_DNA"/>
</dbReference>
<dbReference type="eggNOG" id="KOG3544">
    <property type="taxonomic scope" value="Eukaryota"/>
</dbReference>
<evidence type="ECO:0000256" key="2">
    <source>
        <dbReference type="ARBA" id="ARBA00023157"/>
    </source>
</evidence>
<keyword evidence="1" id="KW-0677">Repeat</keyword>
<dbReference type="Pfam" id="PF01391">
    <property type="entry name" value="Collagen"/>
    <property type="match status" value="1"/>
</dbReference>
<gene>
    <name evidence="4" type="ORF">CRE_27809</name>
</gene>
<feature type="region of interest" description="Disordered" evidence="3">
    <location>
        <begin position="19"/>
        <end position="53"/>
    </location>
</feature>
<proteinExistence type="predicted"/>
<evidence type="ECO:0000256" key="3">
    <source>
        <dbReference type="SAM" id="MobiDB-lite"/>
    </source>
</evidence>
<dbReference type="InterPro" id="IPR008160">
    <property type="entry name" value="Collagen"/>
</dbReference>
<evidence type="ECO:0000313" key="4">
    <source>
        <dbReference type="EMBL" id="EFO87194.1"/>
    </source>
</evidence>
<dbReference type="AlphaFoldDB" id="E3N5G6"/>